<accession>A0AAV4U6G9</accession>
<name>A0AAV4U6G9_9ARAC</name>
<proteinExistence type="predicted"/>
<reference evidence="1 2" key="1">
    <citation type="submission" date="2021-06" db="EMBL/GenBank/DDBJ databases">
        <title>Caerostris darwini draft genome.</title>
        <authorList>
            <person name="Kono N."/>
            <person name="Arakawa K."/>
        </authorList>
    </citation>
    <scope>NUCLEOTIDE SEQUENCE [LARGE SCALE GENOMIC DNA]</scope>
</reference>
<dbReference type="EMBL" id="BPLQ01010742">
    <property type="protein sequence ID" value="GIY53220.1"/>
    <property type="molecule type" value="Genomic_DNA"/>
</dbReference>
<comment type="caution">
    <text evidence="1">The sequence shown here is derived from an EMBL/GenBank/DDBJ whole genome shotgun (WGS) entry which is preliminary data.</text>
</comment>
<gene>
    <name evidence="1" type="ORF">CDAR_51461</name>
</gene>
<sequence>MKSVLKDSSVLLNGTDFSRPLITLRKKKQDNYSKNTENFFLLNAPFSPYQRVPSTRNIKEKKGKKCLKKSPNKGLGIPWQFPNWLFGQRYRTRSPPIVKRLLGFSLRGGVFPNWRSFVHQMALVDAVCLPLPSNQWQLTQNR</sequence>
<dbReference type="AlphaFoldDB" id="A0AAV4U6G9"/>
<organism evidence="1 2">
    <name type="scientific">Caerostris darwini</name>
    <dbReference type="NCBI Taxonomy" id="1538125"/>
    <lineage>
        <taxon>Eukaryota</taxon>
        <taxon>Metazoa</taxon>
        <taxon>Ecdysozoa</taxon>
        <taxon>Arthropoda</taxon>
        <taxon>Chelicerata</taxon>
        <taxon>Arachnida</taxon>
        <taxon>Araneae</taxon>
        <taxon>Araneomorphae</taxon>
        <taxon>Entelegynae</taxon>
        <taxon>Araneoidea</taxon>
        <taxon>Araneidae</taxon>
        <taxon>Caerostris</taxon>
    </lineage>
</organism>
<protein>
    <submittedName>
        <fullName evidence="1">Uncharacterized protein</fullName>
    </submittedName>
</protein>
<keyword evidence="2" id="KW-1185">Reference proteome</keyword>
<dbReference type="Proteomes" id="UP001054837">
    <property type="component" value="Unassembled WGS sequence"/>
</dbReference>
<evidence type="ECO:0000313" key="2">
    <source>
        <dbReference type="Proteomes" id="UP001054837"/>
    </source>
</evidence>
<evidence type="ECO:0000313" key="1">
    <source>
        <dbReference type="EMBL" id="GIY53220.1"/>
    </source>
</evidence>